<sequence length="316" mass="33907" precursor="true">MAKLRGLTILFAAVLMAVLYSAPSEAQIFGRKNDDSAVRLNELEERMRNLTGQIEQLSYQMREIQDQLRRMQEDNEYRFEQLEGGAGGGNRPAPGKRSDLGQPQGIDQNQGLAPGPKTLGTLGGGGDAEWSASGGYSTDEQQPAPLGNGPIDLSQLAGGGGLDGVPGIGQDEGTARAGDQIAGLTSSTGDPREDYNRAYSQAVNGDYVSAEEGFQSFLQLYPQDRLAPSAQYWLGESLLAQRKFREAADAFLKTYTEHPGGDKSADSLLKLGVSLQGLGERDAACATFSELQTKYPNAAPAVLEQARDERRRAKCS</sequence>
<evidence type="ECO:0000313" key="4">
    <source>
        <dbReference type="Proteomes" id="UP000186002"/>
    </source>
</evidence>
<feature type="compositionally biased region" description="Gly residues" evidence="2">
    <location>
        <begin position="157"/>
        <end position="167"/>
    </location>
</feature>
<proteinExistence type="inferred from homology"/>
<comment type="function">
    <text evidence="1">Mediates coordination of peptidoglycan synthesis and outer membrane constriction during cell division.</text>
</comment>
<keyword evidence="1" id="KW-0574">Periplasm</keyword>
<dbReference type="EMBL" id="FRBW01000002">
    <property type="protein sequence ID" value="SHM42084.1"/>
    <property type="molecule type" value="Genomic_DNA"/>
</dbReference>
<feature type="coiled-coil region" evidence="1">
    <location>
        <begin position="33"/>
        <end position="74"/>
    </location>
</feature>
<dbReference type="GO" id="GO:0043093">
    <property type="term" value="P:FtsZ-dependent cytokinesis"/>
    <property type="evidence" value="ECO:0007669"/>
    <property type="project" value="UniProtKB-UniRule"/>
</dbReference>
<dbReference type="InterPro" id="IPR011990">
    <property type="entry name" value="TPR-like_helical_dom_sf"/>
</dbReference>
<dbReference type="Pfam" id="PF13174">
    <property type="entry name" value="TPR_6"/>
    <property type="match status" value="2"/>
</dbReference>
<dbReference type="Proteomes" id="UP000186002">
    <property type="component" value="Unassembled WGS sequence"/>
</dbReference>
<dbReference type="OrthoDB" id="7185608at2"/>
<reference evidence="3 4" key="1">
    <citation type="submission" date="2016-11" db="EMBL/GenBank/DDBJ databases">
        <authorList>
            <person name="Jaros S."/>
            <person name="Januszkiewicz K."/>
            <person name="Wedrychowicz H."/>
        </authorList>
    </citation>
    <scope>NUCLEOTIDE SEQUENCE [LARGE SCALE GENOMIC DNA]</scope>
    <source>
        <strain evidence="3 4">DSM 22153</strain>
    </source>
</reference>
<comment type="similarity">
    <text evidence="1">Belongs to the CpoB family.</text>
</comment>
<comment type="subcellular location">
    <subcellularLocation>
        <location evidence="1">Periplasm</location>
    </subcellularLocation>
</comment>
<dbReference type="InterPro" id="IPR034706">
    <property type="entry name" value="CpoB"/>
</dbReference>
<keyword evidence="1" id="KW-0131">Cell cycle</keyword>
<dbReference type="AlphaFoldDB" id="A0A1M7IMN6"/>
<dbReference type="InterPro" id="IPR014162">
    <property type="entry name" value="CpoB_C"/>
</dbReference>
<feature type="compositionally biased region" description="Low complexity" evidence="2">
    <location>
        <begin position="111"/>
        <end position="120"/>
    </location>
</feature>
<dbReference type="SUPFAM" id="SSF48452">
    <property type="entry name" value="TPR-like"/>
    <property type="match status" value="1"/>
</dbReference>
<organism evidence="3 4">
    <name type="scientific">Roseibium suaedae</name>
    <dbReference type="NCBI Taxonomy" id="735517"/>
    <lineage>
        <taxon>Bacteria</taxon>
        <taxon>Pseudomonadati</taxon>
        <taxon>Pseudomonadota</taxon>
        <taxon>Alphaproteobacteria</taxon>
        <taxon>Hyphomicrobiales</taxon>
        <taxon>Stappiaceae</taxon>
        <taxon>Roseibium</taxon>
    </lineage>
</organism>
<keyword evidence="1" id="KW-0132">Cell division</keyword>
<accession>A0A1M7IMN6</accession>
<keyword evidence="1" id="KW-0732">Signal</keyword>
<feature type="chain" id="PRO_5013409180" description="Cell division coordinator CpoB" evidence="1">
    <location>
        <begin position="27"/>
        <end position="316"/>
    </location>
</feature>
<dbReference type="InterPro" id="IPR019734">
    <property type="entry name" value="TPR_rpt"/>
</dbReference>
<evidence type="ECO:0000256" key="1">
    <source>
        <dbReference type="HAMAP-Rule" id="MF_02066"/>
    </source>
</evidence>
<feature type="signal peptide" evidence="1">
    <location>
        <begin position="1"/>
        <end position="26"/>
    </location>
</feature>
<protein>
    <recommendedName>
        <fullName evidence="1">Cell division coordinator CpoB</fullName>
    </recommendedName>
</protein>
<dbReference type="STRING" id="735517.SAMN05444272_2584"/>
<feature type="region of interest" description="Disordered" evidence="2">
    <location>
        <begin position="82"/>
        <end position="195"/>
    </location>
</feature>
<evidence type="ECO:0000256" key="2">
    <source>
        <dbReference type="SAM" id="MobiDB-lite"/>
    </source>
</evidence>
<evidence type="ECO:0000313" key="3">
    <source>
        <dbReference type="EMBL" id="SHM42084.1"/>
    </source>
</evidence>
<gene>
    <name evidence="1" type="primary">cpoB</name>
    <name evidence="3" type="ORF">SAMN05444272_2584</name>
</gene>
<keyword evidence="4" id="KW-1185">Reference proteome</keyword>
<name>A0A1M7IMN6_9HYPH</name>
<keyword evidence="1" id="KW-0175">Coiled coil</keyword>
<dbReference type="GO" id="GO:0030288">
    <property type="term" value="C:outer membrane-bounded periplasmic space"/>
    <property type="evidence" value="ECO:0007669"/>
    <property type="project" value="UniProtKB-UniRule"/>
</dbReference>
<dbReference type="RefSeq" id="WP_073013575.1">
    <property type="nucleotide sequence ID" value="NZ_FRBW01000002.1"/>
</dbReference>
<dbReference type="Gene3D" id="1.25.40.10">
    <property type="entry name" value="Tetratricopeptide repeat domain"/>
    <property type="match status" value="1"/>
</dbReference>
<dbReference type="NCBIfam" id="TIGR02795">
    <property type="entry name" value="tol_pal_ybgF"/>
    <property type="match status" value="1"/>
</dbReference>
<dbReference type="HAMAP" id="MF_02066">
    <property type="entry name" value="CpoB"/>
    <property type="match status" value="1"/>
</dbReference>